<dbReference type="Proteomes" id="UP000437736">
    <property type="component" value="Unassembled WGS sequence"/>
</dbReference>
<keyword evidence="6 7" id="KW-0472">Membrane</keyword>
<gene>
    <name evidence="10" type="ORF">GHK86_17535</name>
</gene>
<evidence type="ECO:0000256" key="6">
    <source>
        <dbReference type="ARBA" id="ARBA00023136"/>
    </source>
</evidence>
<feature type="transmembrane region" description="Helical" evidence="7">
    <location>
        <begin position="36"/>
        <end position="66"/>
    </location>
</feature>
<comment type="subcellular location">
    <subcellularLocation>
        <location evidence="1 7">Cell membrane</location>
        <topology evidence="1 7">Multi-pass membrane protein</topology>
    </subcellularLocation>
</comment>
<keyword evidence="4 7" id="KW-0812">Transmembrane</keyword>
<feature type="transmembrane region" description="Helical" evidence="7">
    <location>
        <begin position="144"/>
        <end position="162"/>
    </location>
</feature>
<proteinExistence type="inferred from homology"/>
<evidence type="ECO:0000256" key="7">
    <source>
        <dbReference type="RuleBase" id="RU363032"/>
    </source>
</evidence>
<evidence type="ECO:0000256" key="5">
    <source>
        <dbReference type="ARBA" id="ARBA00022989"/>
    </source>
</evidence>
<feature type="transmembrane region" description="Helical" evidence="7">
    <location>
        <begin position="246"/>
        <end position="263"/>
    </location>
</feature>
<reference evidence="10 11" key="1">
    <citation type="submission" date="2019-11" db="EMBL/GenBank/DDBJ databases">
        <title>Acidiferrimicrobium australis gen. nov., sp. nov., an acidophilic and obligately heterotrophic, member of the Actinobacteria that catalyses dissimilatory oxido- reduction of iron isolated from metal-rich acidic water in Chile.</title>
        <authorList>
            <person name="Gonzalez D."/>
            <person name="Huber K."/>
            <person name="Hedrich S."/>
            <person name="Rojas-Villalobos C."/>
            <person name="Quatrini R."/>
            <person name="Dinamarca M.A."/>
            <person name="Schwarz A."/>
            <person name="Canales C."/>
            <person name="Nancucheo I."/>
        </authorList>
    </citation>
    <scope>NUCLEOTIDE SEQUENCE [LARGE SCALE GENOMIC DNA]</scope>
    <source>
        <strain evidence="10 11">USS-CCA1</strain>
    </source>
</reference>
<dbReference type="Pfam" id="PF00528">
    <property type="entry name" value="BPD_transp_1"/>
    <property type="match status" value="1"/>
</dbReference>
<dbReference type="PANTHER" id="PTHR30193:SF37">
    <property type="entry name" value="INNER MEMBRANE ABC TRANSPORTER PERMEASE PROTEIN YCJO"/>
    <property type="match status" value="1"/>
</dbReference>
<keyword evidence="2 7" id="KW-0813">Transport</keyword>
<dbReference type="EMBL" id="WJHE01001048">
    <property type="protein sequence ID" value="MST34516.1"/>
    <property type="molecule type" value="Genomic_DNA"/>
</dbReference>
<feature type="compositionally biased region" description="Basic and acidic residues" evidence="8">
    <location>
        <begin position="1"/>
        <end position="11"/>
    </location>
</feature>
<feature type="transmembrane region" description="Helical" evidence="7">
    <location>
        <begin position="111"/>
        <end position="132"/>
    </location>
</feature>
<keyword evidence="3" id="KW-1003">Cell membrane</keyword>
<keyword evidence="5 7" id="KW-1133">Transmembrane helix</keyword>
<dbReference type="PROSITE" id="PS50928">
    <property type="entry name" value="ABC_TM1"/>
    <property type="match status" value="1"/>
</dbReference>
<evidence type="ECO:0000313" key="11">
    <source>
        <dbReference type="Proteomes" id="UP000437736"/>
    </source>
</evidence>
<feature type="region of interest" description="Disordered" evidence="8">
    <location>
        <begin position="1"/>
        <end position="23"/>
    </location>
</feature>
<accession>A0ABW9QY00</accession>
<feature type="domain" description="ABC transmembrane type-1" evidence="9">
    <location>
        <begin position="105"/>
        <end position="319"/>
    </location>
</feature>
<dbReference type="SUPFAM" id="SSF161098">
    <property type="entry name" value="MetI-like"/>
    <property type="match status" value="1"/>
</dbReference>
<evidence type="ECO:0000256" key="8">
    <source>
        <dbReference type="SAM" id="MobiDB-lite"/>
    </source>
</evidence>
<evidence type="ECO:0000256" key="2">
    <source>
        <dbReference type="ARBA" id="ARBA00022448"/>
    </source>
</evidence>
<dbReference type="InterPro" id="IPR000515">
    <property type="entry name" value="MetI-like"/>
</dbReference>
<dbReference type="CDD" id="cd06261">
    <property type="entry name" value="TM_PBP2"/>
    <property type="match status" value="1"/>
</dbReference>
<dbReference type="PANTHER" id="PTHR30193">
    <property type="entry name" value="ABC TRANSPORTER PERMEASE PROTEIN"/>
    <property type="match status" value="1"/>
</dbReference>
<evidence type="ECO:0000259" key="9">
    <source>
        <dbReference type="PROSITE" id="PS50928"/>
    </source>
</evidence>
<evidence type="ECO:0000256" key="4">
    <source>
        <dbReference type="ARBA" id="ARBA00022692"/>
    </source>
</evidence>
<protein>
    <submittedName>
        <fullName evidence="10">ABC transporter permease subunit</fullName>
    </submittedName>
</protein>
<dbReference type="InterPro" id="IPR051393">
    <property type="entry name" value="ABC_transporter_permease"/>
</dbReference>
<feature type="transmembrane region" description="Helical" evidence="7">
    <location>
        <begin position="298"/>
        <end position="320"/>
    </location>
</feature>
<comment type="caution">
    <text evidence="10">The sequence shown here is derived from an EMBL/GenBank/DDBJ whole genome shotgun (WGS) entry which is preliminary data.</text>
</comment>
<sequence>MQVLRPERPDEPVELPAGRPPAVAAPRTPWWQRKSIIPYLLIAPATLCELLVHFIPMIAGVVMSFYGLTLFTLHHWSTAPFVGLANFRVAVNVNGPIGQALLQSVEVTIPYTILAVGISWVIGMVAAVGLNVEFRGRSWLRSALLVPYALPVYVAIIVWSFMLQRDNGVLNTLLVRDLHLLHSPPFWLLGSKAFWSMLAAAVWRWFPFAFLILLAALQNIPNELYEAAAVDGASSWRQFRAITLPSVRSANLVLVLVLFLWNFNDFNTPYVLFGNAPPTAADLVSLHIYVVSFESWNFGLGSAMSVLLMLFLMIVSAVYLRVLRRGGEFNV</sequence>
<comment type="similarity">
    <text evidence="7">Belongs to the binding-protein-dependent transport system permease family.</text>
</comment>
<name>A0ABW9QY00_9ACTN</name>
<keyword evidence="11" id="KW-1185">Reference proteome</keyword>
<evidence type="ECO:0000256" key="1">
    <source>
        <dbReference type="ARBA" id="ARBA00004651"/>
    </source>
</evidence>
<dbReference type="InterPro" id="IPR035906">
    <property type="entry name" value="MetI-like_sf"/>
</dbReference>
<dbReference type="Gene3D" id="1.10.3720.10">
    <property type="entry name" value="MetI-like"/>
    <property type="match status" value="1"/>
</dbReference>
<organism evidence="10 11">
    <name type="scientific">Acidiferrimicrobium australe</name>
    <dbReference type="NCBI Taxonomy" id="2664430"/>
    <lineage>
        <taxon>Bacteria</taxon>
        <taxon>Bacillati</taxon>
        <taxon>Actinomycetota</taxon>
        <taxon>Acidimicrobiia</taxon>
        <taxon>Acidimicrobiales</taxon>
        <taxon>Acidimicrobiaceae</taxon>
        <taxon>Acidiferrimicrobium</taxon>
    </lineage>
</organism>
<feature type="transmembrane region" description="Helical" evidence="7">
    <location>
        <begin position="193"/>
        <end position="217"/>
    </location>
</feature>
<evidence type="ECO:0000313" key="10">
    <source>
        <dbReference type="EMBL" id="MST34516.1"/>
    </source>
</evidence>
<evidence type="ECO:0000256" key="3">
    <source>
        <dbReference type="ARBA" id="ARBA00022475"/>
    </source>
</evidence>